<evidence type="ECO:0000256" key="11">
    <source>
        <dbReference type="ARBA" id="ARBA00033284"/>
    </source>
</evidence>
<dbReference type="InterPro" id="IPR004193">
    <property type="entry name" value="Glyco_hydro_13_N"/>
</dbReference>
<evidence type="ECO:0000256" key="16">
    <source>
        <dbReference type="PIRSR" id="PIRSR006337-2"/>
    </source>
</evidence>
<proteinExistence type="inferred from homology"/>
<comment type="pathway">
    <text evidence="2 14">Glycan biosynthesis; trehalose biosynthesis.</text>
</comment>
<evidence type="ECO:0000256" key="7">
    <source>
        <dbReference type="ARBA" id="ARBA00022801"/>
    </source>
</evidence>
<evidence type="ECO:0000256" key="15">
    <source>
        <dbReference type="PIRSR" id="PIRSR006337-1"/>
    </source>
</evidence>
<evidence type="ECO:0000313" key="19">
    <source>
        <dbReference type="EMBL" id="XBS20256.1"/>
    </source>
</evidence>
<gene>
    <name evidence="19" type="primary">treZ</name>
    <name evidence="19" type="ORF">Q9L42_018185</name>
</gene>
<dbReference type="Pfam" id="PF00128">
    <property type="entry name" value="Alpha-amylase"/>
    <property type="match status" value="1"/>
</dbReference>
<dbReference type="InterPro" id="IPR044901">
    <property type="entry name" value="Trehalose_TreZ_E-set_sf"/>
</dbReference>
<evidence type="ECO:0000256" key="9">
    <source>
        <dbReference type="ARBA" id="ARBA00023295"/>
    </source>
</evidence>
<feature type="domain" description="Glycosyl hydrolase family 13 catalytic" evidence="18">
    <location>
        <begin position="121"/>
        <end position="473"/>
    </location>
</feature>
<feature type="binding site" evidence="16">
    <location>
        <begin position="266"/>
        <end position="271"/>
    </location>
    <ligand>
        <name>substrate</name>
    </ligand>
</feature>
<dbReference type="InterPro" id="IPR013783">
    <property type="entry name" value="Ig-like_fold"/>
</dbReference>
<dbReference type="SMART" id="SM00642">
    <property type="entry name" value="Aamy"/>
    <property type="match status" value="1"/>
</dbReference>
<evidence type="ECO:0000256" key="17">
    <source>
        <dbReference type="PIRSR" id="PIRSR006337-3"/>
    </source>
</evidence>
<evidence type="ECO:0000256" key="8">
    <source>
        <dbReference type="ARBA" id="ARBA00023277"/>
    </source>
</evidence>
<feature type="site" description="Transition state stabilizer" evidence="17">
    <location>
        <position position="402"/>
    </location>
</feature>
<evidence type="ECO:0000256" key="1">
    <source>
        <dbReference type="ARBA" id="ARBA00004496"/>
    </source>
</evidence>
<feature type="binding site" evidence="16">
    <location>
        <begin position="401"/>
        <end position="406"/>
    </location>
    <ligand>
        <name>substrate</name>
    </ligand>
</feature>
<reference evidence="19 20" key="1">
    <citation type="journal article" date="2024" name="Microbiology">
        <title>Methylomarinum rosea sp. nov., a novel halophilic methanotrophic bacterium from the hypersaline Lake Elton.</title>
        <authorList>
            <person name="Suleimanov R.Z."/>
            <person name="Oshkin I.Y."/>
            <person name="Danilova O.V."/>
            <person name="Suzina N.E."/>
            <person name="Dedysh S.N."/>
        </authorList>
    </citation>
    <scope>NUCLEOTIDE SEQUENCE [LARGE SCALE GENOMIC DNA]</scope>
    <source>
        <strain evidence="19 20">Ch1-1</strain>
    </source>
</reference>
<dbReference type="GO" id="GO:0033942">
    <property type="term" value="F:4-alpha-D-(1-&gt;4)-alpha-D-glucanotrehalose trehalohydrolase activity"/>
    <property type="evidence" value="ECO:0007669"/>
    <property type="project" value="UniProtKB-EC"/>
</dbReference>
<dbReference type="Pfam" id="PF02922">
    <property type="entry name" value="CBM_48"/>
    <property type="match status" value="1"/>
</dbReference>
<dbReference type="SUPFAM" id="SSF81296">
    <property type="entry name" value="E set domains"/>
    <property type="match status" value="1"/>
</dbReference>
<comment type="subcellular location">
    <subcellularLocation>
        <location evidence="1 15">Cytoplasm</location>
    </subcellularLocation>
</comment>
<feature type="active site" description="Proton donor" evidence="15">
    <location>
        <position position="304"/>
    </location>
</feature>
<evidence type="ECO:0000256" key="4">
    <source>
        <dbReference type="ARBA" id="ARBA00012268"/>
    </source>
</evidence>
<dbReference type="KEGG" id="mech:Q9L42_018185"/>
<keyword evidence="7 14" id="KW-0378">Hydrolase</keyword>
<dbReference type="GO" id="GO:0005992">
    <property type="term" value="P:trehalose biosynthetic process"/>
    <property type="evidence" value="ECO:0007669"/>
    <property type="project" value="UniProtKB-UniRule"/>
</dbReference>
<dbReference type="Gene3D" id="2.60.40.10">
    <property type="entry name" value="Immunoglobulins"/>
    <property type="match status" value="1"/>
</dbReference>
<evidence type="ECO:0000256" key="2">
    <source>
        <dbReference type="ARBA" id="ARBA00005199"/>
    </source>
</evidence>
<evidence type="ECO:0000256" key="13">
    <source>
        <dbReference type="NCBIfam" id="TIGR02402"/>
    </source>
</evidence>
<dbReference type="InterPro" id="IPR017853">
    <property type="entry name" value="GH"/>
</dbReference>
<dbReference type="EMBL" id="CP157743">
    <property type="protein sequence ID" value="XBS20256.1"/>
    <property type="molecule type" value="Genomic_DNA"/>
</dbReference>
<accession>A0AAU7NUH1</accession>
<dbReference type="Gene3D" id="1.10.10.760">
    <property type="entry name" value="E-set domains of sugar-utilizing enzymes"/>
    <property type="match status" value="1"/>
</dbReference>
<dbReference type="InterPro" id="IPR022567">
    <property type="entry name" value="DUF3459"/>
</dbReference>
<dbReference type="NCBIfam" id="TIGR02402">
    <property type="entry name" value="trehalose_TreZ"/>
    <property type="match status" value="1"/>
</dbReference>
<dbReference type="SUPFAM" id="SSF51445">
    <property type="entry name" value="(Trans)glycosidases"/>
    <property type="match status" value="1"/>
</dbReference>
<dbReference type="InterPro" id="IPR012768">
    <property type="entry name" value="Trehalose_TreZ"/>
</dbReference>
<keyword evidence="9 14" id="KW-0326">Glycosidase</keyword>
<evidence type="ECO:0000256" key="6">
    <source>
        <dbReference type="ARBA" id="ARBA00022490"/>
    </source>
</evidence>
<evidence type="ECO:0000313" key="20">
    <source>
        <dbReference type="Proteomes" id="UP001225378"/>
    </source>
</evidence>
<dbReference type="GO" id="GO:0005737">
    <property type="term" value="C:cytoplasm"/>
    <property type="evidence" value="ECO:0007669"/>
    <property type="project" value="UniProtKB-SubCell"/>
</dbReference>
<dbReference type="InterPro" id="IPR006047">
    <property type="entry name" value="GH13_cat_dom"/>
</dbReference>
<evidence type="ECO:0000256" key="14">
    <source>
        <dbReference type="PIRNR" id="PIRNR006337"/>
    </source>
</evidence>
<evidence type="ECO:0000256" key="12">
    <source>
        <dbReference type="ARBA" id="ARBA00034013"/>
    </source>
</evidence>
<dbReference type="AlphaFoldDB" id="A0AAU7NUH1"/>
<feature type="active site" description="Nucleophile" evidence="15">
    <location>
        <position position="268"/>
    </location>
</feature>
<dbReference type="Proteomes" id="UP001225378">
    <property type="component" value="Chromosome"/>
</dbReference>
<keyword evidence="8" id="KW-0119">Carbohydrate metabolism</keyword>
<dbReference type="EC" id="3.2.1.141" evidence="4 13"/>
<keyword evidence="20" id="KW-1185">Reference proteome</keyword>
<dbReference type="PANTHER" id="PTHR43651:SF11">
    <property type="entry name" value="MALTO-OLIGOSYLTREHALOSE TREHALOHYDROLASE"/>
    <property type="match status" value="1"/>
</dbReference>
<keyword evidence="6" id="KW-0963">Cytoplasm</keyword>
<evidence type="ECO:0000256" key="10">
    <source>
        <dbReference type="ARBA" id="ARBA00032057"/>
    </source>
</evidence>
<evidence type="ECO:0000256" key="5">
    <source>
        <dbReference type="ARBA" id="ARBA00015938"/>
    </source>
</evidence>
<feature type="binding site" evidence="16">
    <location>
        <begin position="330"/>
        <end position="334"/>
    </location>
    <ligand>
        <name>substrate</name>
    </ligand>
</feature>
<comment type="similarity">
    <text evidence="3 14">Belongs to the glycosyl hydrolase 13 family.</text>
</comment>
<dbReference type="CDD" id="cd02853">
    <property type="entry name" value="E_set_MTHase_like_N"/>
    <property type="match status" value="1"/>
</dbReference>
<dbReference type="PIRSF" id="PIRSF006337">
    <property type="entry name" value="Trehalose_TreZ"/>
    <property type="match status" value="1"/>
</dbReference>
<dbReference type="InterPro" id="IPR014756">
    <property type="entry name" value="Ig_E-set"/>
</dbReference>
<dbReference type="RefSeq" id="WP_349431558.1">
    <property type="nucleotide sequence ID" value="NZ_CP157743.1"/>
</dbReference>
<dbReference type="PANTHER" id="PTHR43651">
    <property type="entry name" value="1,4-ALPHA-GLUCAN-BRANCHING ENZYME"/>
    <property type="match status" value="1"/>
</dbReference>
<dbReference type="CDD" id="cd11325">
    <property type="entry name" value="AmyAc_GTHase"/>
    <property type="match status" value="1"/>
</dbReference>
<protein>
    <recommendedName>
        <fullName evidence="5 13">Malto-oligosyltrehalose trehalohydrolase</fullName>
        <shortName evidence="14">MTHase</shortName>
        <ecNumber evidence="4 13">3.2.1.141</ecNumber>
    </recommendedName>
    <alternativeName>
        <fullName evidence="11 14">4-alpha-D-((1-&gt;4)-alpha-D-glucano)trehalose trehalohydrolase</fullName>
    </alternativeName>
    <alternativeName>
        <fullName evidence="10 14">Maltooligosyl trehalose trehalohydrolase</fullName>
    </alternativeName>
</protein>
<dbReference type="Gene3D" id="3.20.20.80">
    <property type="entry name" value="Glycosidases"/>
    <property type="match status" value="1"/>
</dbReference>
<name>A0AAU7NUH1_9GAMM</name>
<evidence type="ECO:0000256" key="3">
    <source>
        <dbReference type="ARBA" id="ARBA00008061"/>
    </source>
</evidence>
<sequence length="612" mass="70064">MTQRFHPMPFGSQLLDDGRVKFRLWAPGADKVELCLQGLAPEARLLMAAEDDGWYGIITEFAGSGFYYQYLIDGRLYIPDPASRYQPQDVNGSSQVIDAKAWRWKDSDWRGLPWEDAVFYQLHVGTFSEEGTFSGVKNKLDYLVELGVTALQLMPIAEFPGQRNWGYDGVLPFAPDCRYGTPDDLKDLIASAHEKGLMVFNDVVYNHFGPEGNYLHHYAPAFFTDRFHTPWGNAINYDGKDSHWVRRFFIDNALFWLEEYHFDGLRIDAVHAIFDESEPDFLQSLAKAVRHRLGQHRHIHLVLENDHNAAHYLRPDPKRPNSHFDAQWNDDFHHALHVLLTGENDGYYQDYREQPIRHLGRCLTEGFAYQGESSPYRDGRKRGEPSRDLPPTAFVPFLQNHDQIGNRAFGERIAELCPPRALRAATALLILQPSPPLLFMGQEWACSSPFTYFVDFPENLGEQVAEGRLNEFAKFPPYQEPELQTKIPPPNAVETFEAALLDWRELNAPSHARWLSYHRELLSIRQWHIRPRLAELEGGKASYHILTDTALIVQWPSVSGPTLTMLANLGGDAVPLEHAYQGQILFASEDEAQQPARLNPWTVVVLWAENDE</sequence>
<comment type="catalytic activity">
    <reaction evidence="12 14">
        <text>hydrolysis of (1-&gt;4)-alpha-D-glucosidic linkage in 4-alpha-D-[(1-&gt;4)-alpha-D-glucanosyl]n trehalose to yield trehalose and (1-&gt;4)-alpha-D-glucan.</text>
        <dbReference type="EC" id="3.2.1.141"/>
    </reaction>
</comment>
<evidence type="ECO:0000259" key="18">
    <source>
        <dbReference type="SMART" id="SM00642"/>
    </source>
</evidence>
<organism evidence="19 20">
    <name type="scientific">Methylomarinum roseum</name>
    <dbReference type="NCBI Taxonomy" id="3067653"/>
    <lineage>
        <taxon>Bacteria</taxon>
        <taxon>Pseudomonadati</taxon>
        <taxon>Pseudomonadota</taxon>
        <taxon>Gammaproteobacteria</taxon>
        <taxon>Methylococcales</taxon>
        <taxon>Methylococcaceae</taxon>
        <taxon>Methylomarinum</taxon>
    </lineage>
</organism>
<dbReference type="Pfam" id="PF11941">
    <property type="entry name" value="DUF3459"/>
    <property type="match status" value="1"/>
</dbReference>